<keyword evidence="1" id="KW-0479">Metal-binding</keyword>
<dbReference type="GO" id="GO:0046872">
    <property type="term" value="F:metal ion binding"/>
    <property type="evidence" value="ECO:0007669"/>
    <property type="project" value="UniProtKB-KW"/>
</dbReference>
<gene>
    <name evidence="4" type="ORF">ABFV83_13805</name>
</gene>
<dbReference type="AlphaFoldDB" id="A0AAU7PKJ0"/>
<dbReference type="SUPFAM" id="SSF53649">
    <property type="entry name" value="Alkaline phosphatase-like"/>
    <property type="match status" value="1"/>
</dbReference>
<evidence type="ECO:0000313" key="4">
    <source>
        <dbReference type="EMBL" id="XBS52897.1"/>
    </source>
</evidence>
<dbReference type="GO" id="GO:0005737">
    <property type="term" value="C:cytoplasm"/>
    <property type="evidence" value="ECO:0007669"/>
    <property type="project" value="TreeGrafter"/>
</dbReference>
<dbReference type="Gene3D" id="3.40.720.10">
    <property type="entry name" value="Alkaline Phosphatase, subunit A"/>
    <property type="match status" value="1"/>
</dbReference>
<dbReference type="EMBL" id="CP157940">
    <property type="protein sequence ID" value="XBS52897.1"/>
    <property type="molecule type" value="Genomic_DNA"/>
</dbReference>
<evidence type="ECO:0000256" key="2">
    <source>
        <dbReference type="ARBA" id="ARBA00022801"/>
    </source>
</evidence>
<name>A0AAU7PKJ0_9FIRM</name>
<evidence type="ECO:0000256" key="1">
    <source>
        <dbReference type="ARBA" id="ARBA00022723"/>
    </source>
</evidence>
<organism evidence="4">
    <name type="scientific">Lacrimispora sp. BS-2</name>
    <dbReference type="NCBI Taxonomy" id="3151850"/>
    <lineage>
        <taxon>Bacteria</taxon>
        <taxon>Bacillati</taxon>
        <taxon>Bacillota</taxon>
        <taxon>Clostridia</taxon>
        <taxon>Lachnospirales</taxon>
        <taxon>Lachnospiraceae</taxon>
        <taxon>Lacrimispora</taxon>
    </lineage>
</organism>
<accession>A0AAU7PKJ0</accession>
<dbReference type="PANTHER" id="PTHR45953">
    <property type="entry name" value="IDURONATE 2-SULFATASE"/>
    <property type="match status" value="1"/>
</dbReference>
<proteinExistence type="predicted"/>
<feature type="domain" description="Sulfatase N-terminal" evidence="3">
    <location>
        <begin position="11"/>
        <end position="369"/>
    </location>
</feature>
<dbReference type="GO" id="GO:0008484">
    <property type="term" value="F:sulfuric ester hydrolase activity"/>
    <property type="evidence" value="ECO:0007669"/>
    <property type="project" value="TreeGrafter"/>
</dbReference>
<dbReference type="RefSeq" id="WP_349944621.1">
    <property type="nucleotide sequence ID" value="NZ_CP157940.1"/>
</dbReference>
<dbReference type="Pfam" id="PF00884">
    <property type="entry name" value="Sulfatase"/>
    <property type="match status" value="1"/>
</dbReference>
<protein>
    <submittedName>
        <fullName evidence="4">Sulfatase-like hydrolase/transferase</fullName>
    </submittedName>
</protein>
<sequence>MNKNGKKEDMPNCILIAADQLRYDVLEKGYTPNIDALMQDSVRFSNAYCASPLCVPARGALFTGTYPGVNGSLINGWFPPEEPYSKVKEGTDHLYSIMEHLGMECIHSGKQHLFVEGIPLEKRPDTKTRWLTTEESYRTFVRGQGKRMPGGPLFTTPIPEMADGVHTRVCSYSNPHTGLYEEGYDCYFDGYFTNAAVKALDGFSGEKPLFLSMMYVAPHPPFDIPDPWYSQVKTEDVELPDNVNRWYENQSPLQKYNLTGYIGGAYRLEDWKEAWRTYLGLVSLLDQCVGRIIGKLKEKGLYENSMIVFTSDHGEMLGSHCLFQKMCMYEESAKTPFSIHLPGGSKKGMVREEFISHIDVFPTICDFYGVTPASDVSGASLKGLLEGTGRVKERPVYIQYDGNGSRGNFQRCVIWKNYKYIVDLFKDEYYLELYDLKNDRQETKNLLFEEEEDKKNGYWETAMELNTLLKSHLQEIQDDLVLPPWNPAEFMKNYNY</sequence>
<dbReference type="InterPro" id="IPR000917">
    <property type="entry name" value="Sulfatase_N"/>
</dbReference>
<keyword evidence="2 4" id="KW-0378">Hydrolase</keyword>
<dbReference type="InterPro" id="IPR017850">
    <property type="entry name" value="Alkaline_phosphatase_core_sf"/>
</dbReference>
<evidence type="ECO:0000259" key="3">
    <source>
        <dbReference type="Pfam" id="PF00884"/>
    </source>
</evidence>
<reference evidence="4" key="1">
    <citation type="submission" date="2024-06" db="EMBL/GenBank/DDBJ databases">
        <title>Lacrimispora cavernae sp. nov., a novel anaerobe isolated from bat guano pile inside a cave.</title>
        <authorList>
            <person name="Miller S.L."/>
            <person name="Lu N."/>
            <person name="King J."/>
            <person name="Sankaranarayanan K."/>
            <person name="Lawson P.A."/>
        </authorList>
    </citation>
    <scope>NUCLEOTIDE SEQUENCE</scope>
    <source>
        <strain evidence="4">BS-2</strain>
    </source>
</reference>
<dbReference type="PANTHER" id="PTHR45953:SF1">
    <property type="entry name" value="IDURONATE 2-SULFATASE"/>
    <property type="match status" value="1"/>
</dbReference>